<keyword evidence="1" id="KW-0238">DNA-binding</keyword>
<sequence length="154" mass="17064">MQYVSEANSSQTCPYCLSRRKVRGRTYVCVNTDCALVPHRDAVGGVNIHTLAVNDGTFVPVSPGTKMRVKYLRAQPGWSSEQRERHGFHPQAQRVLVRSGGVKRVVVPGTGPSAPSHQPTLMMLPLPCGKHCGPRRRSRYLIRYWPGFGPIARG</sequence>
<dbReference type="EMBL" id="JBEXPZ010000054">
    <property type="protein sequence ID" value="MET9849516.1"/>
    <property type="molecule type" value="Genomic_DNA"/>
</dbReference>
<keyword evidence="4" id="KW-1185">Reference proteome</keyword>
<reference evidence="3 4" key="1">
    <citation type="submission" date="2024-06" db="EMBL/GenBank/DDBJ databases">
        <title>The Natural Products Discovery Center: Release of the First 8490 Sequenced Strains for Exploring Actinobacteria Biosynthetic Diversity.</title>
        <authorList>
            <person name="Kalkreuter E."/>
            <person name="Kautsar S.A."/>
            <person name="Yang D."/>
            <person name="Bader C.D."/>
            <person name="Teijaro C.N."/>
            <person name="Fluegel L."/>
            <person name="Davis C.M."/>
            <person name="Simpson J.R."/>
            <person name="Lauterbach L."/>
            <person name="Steele A.D."/>
            <person name="Gui C."/>
            <person name="Meng S."/>
            <person name="Li G."/>
            <person name="Viehrig K."/>
            <person name="Ye F."/>
            <person name="Su P."/>
            <person name="Kiefer A.F."/>
            <person name="Nichols A."/>
            <person name="Cepeda A.J."/>
            <person name="Yan W."/>
            <person name="Fan B."/>
            <person name="Jiang Y."/>
            <person name="Adhikari A."/>
            <person name="Zheng C.-J."/>
            <person name="Schuster L."/>
            <person name="Cowan T.M."/>
            <person name="Smanski M.J."/>
            <person name="Chevrette M.G."/>
            <person name="De Carvalho L.P.S."/>
            <person name="Shen B."/>
        </authorList>
    </citation>
    <scope>NUCLEOTIDE SEQUENCE [LARGE SCALE GENOMIC DNA]</scope>
    <source>
        <strain evidence="3 4">NPDC006434</strain>
    </source>
</reference>
<proteinExistence type="predicted"/>
<comment type="caution">
    <text evidence="3">The sequence shown here is derived from an EMBL/GenBank/DDBJ whole genome shotgun (WGS) entry which is preliminary data.</text>
</comment>
<dbReference type="InterPro" id="IPR010095">
    <property type="entry name" value="Cas12f1-like_TNB"/>
</dbReference>
<protein>
    <submittedName>
        <fullName evidence="3">Zinc ribbon domain-containing protein</fullName>
    </submittedName>
</protein>
<evidence type="ECO:0000259" key="2">
    <source>
        <dbReference type="Pfam" id="PF07282"/>
    </source>
</evidence>
<accession>A0ABV2V6S1</accession>
<gene>
    <name evidence="3" type="ORF">ABZZ21_34195</name>
</gene>
<dbReference type="Pfam" id="PF07282">
    <property type="entry name" value="Cas12f1-like_TNB"/>
    <property type="match status" value="1"/>
</dbReference>
<feature type="domain" description="Cas12f1-like TNB" evidence="2">
    <location>
        <begin position="2"/>
        <end position="48"/>
    </location>
</feature>
<name>A0ABV2V6S1_9ACTN</name>
<dbReference type="RefSeq" id="WP_355402154.1">
    <property type="nucleotide sequence ID" value="NZ_JBEXPZ010000054.1"/>
</dbReference>
<evidence type="ECO:0000256" key="1">
    <source>
        <dbReference type="ARBA" id="ARBA00023125"/>
    </source>
</evidence>
<evidence type="ECO:0000313" key="4">
    <source>
        <dbReference type="Proteomes" id="UP001550210"/>
    </source>
</evidence>
<evidence type="ECO:0000313" key="3">
    <source>
        <dbReference type="EMBL" id="MET9849516.1"/>
    </source>
</evidence>
<dbReference type="Proteomes" id="UP001550210">
    <property type="component" value="Unassembled WGS sequence"/>
</dbReference>
<organism evidence="3 4">
    <name type="scientific">Streptomyces ossamyceticus</name>
    <dbReference type="NCBI Taxonomy" id="249581"/>
    <lineage>
        <taxon>Bacteria</taxon>
        <taxon>Bacillati</taxon>
        <taxon>Actinomycetota</taxon>
        <taxon>Actinomycetes</taxon>
        <taxon>Kitasatosporales</taxon>
        <taxon>Streptomycetaceae</taxon>
        <taxon>Streptomyces</taxon>
    </lineage>
</organism>